<dbReference type="EMBL" id="QSON01000002">
    <property type="protein sequence ID" value="RGJ06682.1"/>
    <property type="molecule type" value="Genomic_DNA"/>
</dbReference>
<protein>
    <submittedName>
        <fullName evidence="1">Uncharacterized protein</fullName>
    </submittedName>
</protein>
<evidence type="ECO:0000313" key="1">
    <source>
        <dbReference type="EMBL" id="RGJ06682.1"/>
    </source>
</evidence>
<dbReference type="Proteomes" id="UP000263014">
    <property type="component" value="Unassembled WGS sequence"/>
</dbReference>
<reference evidence="1 2" key="1">
    <citation type="submission" date="2018-08" db="EMBL/GenBank/DDBJ databases">
        <title>A genome reference for cultivated species of the human gut microbiota.</title>
        <authorList>
            <person name="Zou Y."/>
            <person name="Xue W."/>
            <person name="Luo G."/>
        </authorList>
    </citation>
    <scope>NUCLEOTIDE SEQUENCE [LARGE SCALE GENOMIC DNA]</scope>
    <source>
        <strain evidence="1 2">TM09-12</strain>
    </source>
</reference>
<comment type="caution">
    <text evidence="1">The sequence shown here is derived from an EMBL/GenBank/DDBJ whole genome shotgun (WGS) entry which is preliminary data.</text>
</comment>
<gene>
    <name evidence="1" type="ORF">DXD79_05165</name>
</gene>
<name>A0A374PB61_9FIRM</name>
<evidence type="ECO:0000313" key="2">
    <source>
        <dbReference type="Proteomes" id="UP000263014"/>
    </source>
</evidence>
<accession>A0A374PB61</accession>
<dbReference type="AlphaFoldDB" id="A0A374PB61"/>
<organism evidence="1 2">
    <name type="scientific">Hungatella hathewayi</name>
    <dbReference type="NCBI Taxonomy" id="154046"/>
    <lineage>
        <taxon>Bacteria</taxon>
        <taxon>Bacillati</taxon>
        <taxon>Bacillota</taxon>
        <taxon>Clostridia</taxon>
        <taxon>Lachnospirales</taxon>
        <taxon>Lachnospiraceae</taxon>
        <taxon>Hungatella</taxon>
    </lineage>
</organism>
<sequence length="67" mass="7550">MEAGQKFVGKGYKTTMENGLIKYTSKDGTKSFRIMTKKTKGVYEANFEMFDSAGNKLTNYHVGIIED</sequence>
<proteinExistence type="predicted"/>